<evidence type="ECO:0000313" key="1">
    <source>
        <dbReference type="EMBL" id="MBZ0157713.1"/>
    </source>
</evidence>
<gene>
    <name evidence="1" type="ORF">K8I29_16075</name>
</gene>
<dbReference type="Proteomes" id="UP000705867">
    <property type="component" value="Unassembled WGS sequence"/>
</dbReference>
<protein>
    <recommendedName>
        <fullName evidence="3">Epoxyqueuosine reductase</fullName>
    </recommendedName>
</protein>
<dbReference type="AlphaFoldDB" id="A0A953M2F3"/>
<dbReference type="PANTHER" id="PTHR42827">
    <property type="entry name" value="IRON-SULFUR CLUSTER-BINDING PROTEIN-RELATED"/>
    <property type="match status" value="1"/>
</dbReference>
<comment type="caution">
    <text evidence="1">The sequence shown here is derived from an EMBL/GenBank/DDBJ whole genome shotgun (WGS) entry which is preliminary data.</text>
</comment>
<dbReference type="SUPFAM" id="SSF54862">
    <property type="entry name" value="4Fe-4S ferredoxins"/>
    <property type="match status" value="1"/>
</dbReference>
<sequence>MNKRRAEEKLTSWIQKRALSEGVDLFGVASAEALLSAPEGFRPEDILQGSKAVVIVGKKLSDATVNTAPSRMFDVMYSATNSFLDLLVLKIADAISSQGYRAIAMGPHSWNKGLLRGDISYKHAAVAAGLGRFGLQSLVLTPHYGPRQRWSAVITDAPLEPGAPLEKGLCDPQKCDYACVRSCPAGVFSERKAEGAVQDYLPGGLWYYWNINKKECVAYRAPKREELGLTTLEGHACALCKKVCPVGTT</sequence>
<evidence type="ECO:0008006" key="3">
    <source>
        <dbReference type="Google" id="ProtNLM"/>
    </source>
</evidence>
<reference evidence="1" key="2">
    <citation type="submission" date="2021-08" db="EMBL/GenBank/DDBJ databases">
        <authorList>
            <person name="Dalcin Martins P."/>
        </authorList>
    </citation>
    <scope>NUCLEOTIDE SEQUENCE</scope>
    <source>
        <strain evidence="1">MAG_39</strain>
    </source>
</reference>
<dbReference type="EMBL" id="JAIOIV010000127">
    <property type="protein sequence ID" value="MBZ0157713.1"/>
    <property type="molecule type" value="Genomic_DNA"/>
</dbReference>
<accession>A0A953M2F3</accession>
<name>A0A953M2F3_9BACT</name>
<reference evidence="1" key="1">
    <citation type="journal article" date="2021" name="bioRxiv">
        <title>Unraveling nitrogen, sulfur and carbon metabolic pathways and microbial community transcriptional responses to substrate deprivation and toxicity stresses in a bioreactor mimicking anoxic brackish coastal sediment conditions.</title>
        <authorList>
            <person name="Martins P.D."/>
            <person name="Echeveste M.J."/>
            <person name="Arshad A."/>
            <person name="Kurth J."/>
            <person name="Ouboter H."/>
            <person name="Jetten M.S.M."/>
            <person name="Welte C.U."/>
        </authorList>
    </citation>
    <scope>NUCLEOTIDE SEQUENCE</scope>
    <source>
        <strain evidence="1">MAG_39</strain>
    </source>
</reference>
<dbReference type="Gene3D" id="3.30.70.20">
    <property type="match status" value="1"/>
</dbReference>
<proteinExistence type="predicted"/>
<dbReference type="PANTHER" id="PTHR42827:SF1">
    <property type="entry name" value="IRON-SULFUR CLUSTER-BINDING PROTEIN"/>
    <property type="match status" value="1"/>
</dbReference>
<evidence type="ECO:0000313" key="2">
    <source>
        <dbReference type="Proteomes" id="UP000705867"/>
    </source>
</evidence>
<organism evidence="1 2">
    <name type="scientific">Candidatus Nitrobium versatile</name>
    <dbReference type="NCBI Taxonomy" id="2884831"/>
    <lineage>
        <taxon>Bacteria</taxon>
        <taxon>Pseudomonadati</taxon>
        <taxon>Nitrospirota</taxon>
        <taxon>Nitrospiria</taxon>
        <taxon>Nitrospirales</taxon>
        <taxon>Nitrospiraceae</taxon>
        <taxon>Candidatus Nitrobium</taxon>
    </lineage>
</organism>